<organism evidence="2 3">
    <name type="scientific">Larkinella arboricola</name>
    <dbReference type="NCBI Taxonomy" id="643671"/>
    <lineage>
        <taxon>Bacteria</taxon>
        <taxon>Pseudomonadati</taxon>
        <taxon>Bacteroidota</taxon>
        <taxon>Cytophagia</taxon>
        <taxon>Cytophagales</taxon>
        <taxon>Spirosomataceae</taxon>
        <taxon>Larkinella</taxon>
    </lineage>
</organism>
<dbReference type="OrthoDB" id="1320396at2"/>
<proteinExistence type="predicted"/>
<feature type="signal peptide" evidence="1">
    <location>
        <begin position="1"/>
        <end position="23"/>
    </location>
</feature>
<dbReference type="NCBIfam" id="TIGR03519">
    <property type="entry name" value="T9SS_PorP_fam"/>
    <property type="match status" value="1"/>
</dbReference>
<evidence type="ECO:0000256" key="1">
    <source>
        <dbReference type="SAM" id="SignalP"/>
    </source>
</evidence>
<keyword evidence="1" id="KW-0732">Signal</keyword>
<reference evidence="2 3" key="1">
    <citation type="submission" date="2018-06" db="EMBL/GenBank/DDBJ databases">
        <title>Genomic Encyclopedia of Archaeal and Bacterial Type Strains, Phase II (KMG-II): from individual species to whole genera.</title>
        <authorList>
            <person name="Goeker M."/>
        </authorList>
    </citation>
    <scope>NUCLEOTIDE SEQUENCE [LARGE SCALE GENOMIC DNA]</scope>
    <source>
        <strain evidence="2 3">DSM 21851</strain>
    </source>
</reference>
<dbReference type="EMBL" id="QLMC01000004">
    <property type="protein sequence ID" value="RAJ95586.1"/>
    <property type="molecule type" value="Genomic_DNA"/>
</dbReference>
<comment type="caution">
    <text evidence="2">The sequence shown here is derived from an EMBL/GenBank/DDBJ whole genome shotgun (WGS) entry which is preliminary data.</text>
</comment>
<dbReference type="InterPro" id="IPR019861">
    <property type="entry name" value="PorP/SprF_Bacteroidetes"/>
</dbReference>
<gene>
    <name evidence="2" type="ORF">LX87_03333</name>
</gene>
<dbReference type="Proteomes" id="UP000248790">
    <property type="component" value="Unassembled WGS sequence"/>
</dbReference>
<evidence type="ECO:0000313" key="3">
    <source>
        <dbReference type="Proteomes" id="UP000248790"/>
    </source>
</evidence>
<dbReference type="Pfam" id="PF11751">
    <property type="entry name" value="PorP_SprF"/>
    <property type="match status" value="1"/>
</dbReference>
<name>A0A327WV61_LARAB</name>
<feature type="chain" id="PRO_5016353597" evidence="1">
    <location>
        <begin position="24"/>
        <end position="322"/>
    </location>
</feature>
<protein>
    <submittedName>
        <fullName evidence="2">Type IX secretion system PorP/SprF family membrane protein</fullName>
    </submittedName>
</protein>
<evidence type="ECO:0000313" key="2">
    <source>
        <dbReference type="EMBL" id="RAJ95586.1"/>
    </source>
</evidence>
<keyword evidence="3" id="KW-1185">Reference proteome</keyword>
<dbReference type="RefSeq" id="WP_111629391.1">
    <property type="nucleotide sequence ID" value="NZ_QLMC01000004.1"/>
</dbReference>
<accession>A0A327WV61</accession>
<dbReference type="AlphaFoldDB" id="A0A327WV61"/>
<sequence length="322" mass="36306">MNRKLYAVLLLVVGMGLASTAEAQNQDPQFSMFMFNPVYYNPAAVGSEGVTRFQLVHRTQYMAYQGTYDEGGSPSTQLFSFNMPLSKIRSGIGLYAVNEVFGPQGFQKVQVAYAFRVPLKKGTLSLGAEGGLHNWSINYDRFRPNDPEDPLIQNGRVNQTRPDIGAGIYYNTDTYYVGASMKHLNQPDYNIGTDIGQNPLYRTAYITAGYRYEWNYALDFMPSAVYKFNTDGTFSSLEVSLLAMYDKRYWAGLGYRQGDAFSATAGISLLRNNSLRFGYAFDFVVSNRDAKSPTSHEILLSYSLPEPRSGRKPIIRTPRFRY</sequence>